<sequence>MNNAVVSCNCGLRTYVECDRNRKQTRSECIRSERHLRGTAKNVAAVKQPVRLRAVCSERLIQAKTDAKRKTIGSLFKRADAERTKRIEGQPAFGRPREDPIVFPGRGLSVVYCVITWTCPRRRDGRNLGRNGRYVASERILRSSRAPAEKTPRRPEPE</sequence>
<organism evidence="2 3">
    <name type="scientific">Iphiclides podalirius</name>
    <name type="common">scarce swallowtail</name>
    <dbReference type="NCBI Taxonomy" id="110791"/>
    <lineage>
        <taxon>Eukaryota</taxon>
        <taxon>Metazoa</taxon>
        <taxon>Ecdysozoa</taxon>
        <taxon>Arthropoda</taxon>
        <taxon>Hexapoda</taxon>
        <taxon>Insecta</taxon>
        <taxon>Pterygota</taxon>
        <taxon>Neoptera</taxon>
        <taxon>Endopterygota</taxon>
        <taxon>Lepidoptera</taxon>
        <taxon>Glossata</taxon>
        <taxon>Ditrysia</taxon>
        <taxon>Papilionoidea</taxon>
        <taxon>Papilionidae</taxon>
        <taxon>Papilioninae</taxon>
        <taxon>Iphiclides</taxon>
    </lineage>
</organism>
<keyword evidence="3" id="KW-1185">Reference proteome</keyword>
<proteinExistence type="predicted"/>
<accession>A0ABN8J671</accession>
<evidence type="ECO:0000313" key="2">
    <source>
        <dbReference type="EMBL" id="CAH2075162.1"/>
    </source>
</evidence>
<dbReference type="Proteomes" id="UP000837857">
    <property type="component" value="Chromosome 8"/>
</dbReference>
<evidence type="ECO:0000313" key="3">
    <source>
        <dbReference type="Proteomes" id="UP000837857"/>
    </source>
</evidence>
<evidence type="ECO:0000256" key="1">
    <source>
        <dbReference type="SAM" id="MobiDB-lite"/>
    </source>
</evidence>
<reference evidence="2" key="1">
    <citation type="submission" date="2022-03" db="EMBL/GenBank/DDBJ databases">
        <authorList>
            <person name="Martin H S."/>
        </authorList>
    </citation>
    <scope>NUCLEOTIDE SEQUENCE</scope>
</reference>
<dbReference type="EMBL" id="OW152820">
    <property type="protein sequence ID" value="CAH2075162.1"/>
    <property type="molecule type" value="Genomic_DNA"/>
</dbReference>
<name>A0ABN8J671_9NEOP</name>
<feature type="non-terminal residue" evidence="2">
    <location>
        <position position="1"/>
    </location>
</feature>
<protein>
    <submittedName>
        <fullName evidence="2">Uncharacterized protein</fullName>
    </submittedName>
</protein>
<gene>
    <name evidence="2" type="ORF">IPOD504_LOCUS16551</name>
</gene>
<feature type="region of interest" description="Disordered" evidence="1">
    <location>
        <begin position="139"/>
        <end position="158"/>
    </location>
</feature>
<feature type="compositionally biased region" description="Basic and acidic residues" evidence="1">
    <location>
        <begin position="147"/>
        <end position="158"/>
    </location>
</feature>